<dbReference type="SUPFAM" id="SSF81321">
    <property type="entry name" value="Family A G protein-coupled receptor-like"/>
    <property type="match status" value="1"/>
</dbReference>
<dbReference type="InterPro" id="IPR017452">
    <property type="entry name" value="GPCR_Rhodpsn_7TM"/>
</dbReference>
<feature type="transmembrane region" description="Helical" evidence="10">
    <location>
        <begin position="271"/>
        <end position="290"/>
    </location>
</feature>
<evidence type="ECO:0000256" key="4">
    <source>
        <dbReference type="ARBA" id="ARBA00022989"/>
    </source>
</evidence>
<feature type="transmembrane region" description="Helical" evidence="10">
    <location>
        <begin position="239"/>
        <end position="259"/>
    </location>
</feature>
<evidence type="ECO:0000259" key="11">
    <source>
        <dbReference type="PROSITE" id="PS50262"/>
    </source>
</evidence>
<dbReference type="Proteomes" id="UP000694393">
    <property type="component" value="Unplaced"/>
</dbReference>
<evidence type="ECO:0000256" key="10">
    <source>
        <dbReference type="RuleBase" id="RU363047"/>
    </source>
</evidence>
<protein>
    <recommendedName>
        <fullName evidence="10">Olfactory receptor</fullName>
    </recommendedName>
</protein>
<name>A0A8C8S121_9SAUR</name>
<evidence type="ECO:0000256" key="6">
    <source>
        <dbReference type="ARBA" id="ARBA00023136"/>
    </source>
</evidence>
<keyword evidence="5 9" id="KW-0297">G-protein coupled receptor</keyword>
<feature type="transmembrane region" description="Helical" evidence="10">
    <location>
        <begin position="58"/>
        <end position="77"/>
    </location>
</feature>
<dbReference type="PRINTS" id="PR00245">
    <property type="entry name" value="OLFACTORYR"/>
</dbReference>
<evidence type="ECO:0000256" key="1">
    <source>
        <dbReference type="ARBA" id="ARBA00002936"/>
    </source>
</evidence>
<keyword evidence="3 9" id="KW-0812">Transmembrane</keyword>
<feature type="transmembrane region" description="Helical" evidence="10">
    <location>
        <begin position="97"/>
        <end position="119"/>
    </location>
</feature>
<reference evidence="12" key="2">
    <citation type="submission" date="2025-09" db="UniProtKB">
        <authorList>
            <consortium name="Ensembl"/>
        </authorList>
    </citation>
    <scope>IDENTIFICATION</scope>
</reference>
<reference evidence="12" key="1">
    <citation type="submission" date="2025-08" db="UniProtKB">
        <authorList>
            <consortium name="Ensembl"/>
        </authorList>
    </citation>
    <scope>IDENTIFICATION</scope>
</reference>
<dbReference type="GO" id="GO:0004930">
    <property type="term" value="F:G protein-coupled receptor activity"/>
    <property type="evidence" value="ECO:0007669"/>
    <property type="project" value="UniProtKB-KW"/>
</dbReference>
<keyword evidence="13" id="KW-1185">Reference proteome</keyword>
<dbReference type="Pfam" id="PF13853">
    <property type="entry name" value="7tm_4"/>
    <property type="match status" value="1"/>
</dbReference>
<evidence type="ECO:0000313" key="12">
    <source>
        <dbReference type="Ensembl" id="ENSPCEP00000013685.1"/>
    </source>
</evidence>
<accession>A0A8C8S121</accession>
<dbReference type="GO" id="GO:0004984">
    <property type="term" value="F:olfactory receptor activity"/>
    <property type="evidence" value="ECO:0007669"/>
    <property type="project" value="InterPro"/>
</dbReference>
<organism evidence="12 13">
    <name type="scientific">Pelusios castaneus</name>
    <name type="common">West African mud turtle</name>
    <dbReference type="NCBI Taxonomy" id="367368"/>
    <lineage>
        <taxon>Eukaryota</taxon>
        <taxon>Metazoa</taxon>
        <taxon>Chordata</taxon>
        <taxon>Craniata</taxon>
        <taxon>Vertebrata</taxon>
        <taxon>Euteleostomi</taxon>
        <taxon>Archelosauria</taxon>
        <taxon>Testudinata</taxon>
        <taxon>Testudines</taxon>
        <taxon>Pleurodira</taxon>
        <taxon>Pelomedusidae</taxon>
        <taxon>Pelusios</taxon>
    </lineage>
</organism>
<sequence length="310" mass="34487">MDANHTAVTEFILLGFGRGPGLQLVPFVTFMVIYAITVLGNITLVFTIKADSRLHTPMYFFLMNLSLLDFCYSSTIAPKAMVSFLTVGKTISYRGCATQLFFFSLFVTTEAFILAAMAYDRYTAICNPLLYSAAMSKPICIQLLVGAYICGSLNSMVQTGFTFTLRFCASEIDHFFCDVPPLLNLACSNTYINQMVLFPLCGLIIVTTALIILISYAYIISTVLQMRSAAGRRKTFSTCTSHIVVVSIFYGTVSFMYAQPSSLSSPDQGKLVSVFYTLVIPMVNPFIYSLRNKEVKEALRRTIGWLLAWK</sequence>
<keyword evidence="6 10" id="KW-0472">Membrane</keyword>
<keyword evidence="8 9" id="KW-0807">Transducer</keyword>
<dbReference type="InterPro" id="IPR000276">
    <property type="entry name" value="GPCR_Rhodpsn"/>
</dbReference>
<dbReference type="InterPro" id="IPR000725">
    <property type="entry name" value="Olfact_rcpt"/>
</dbReference>
<keyword evidence="10" id="KW-1003">Cell membrane</keyword>
<keyword evidence="10" id="KW-0716">Sensory transduction</keyword>
<proteinExistence type="inferred from homology"/>
<feature type="domain" description="G-protein coupled receptors family 1 profile" evidence="11">
    <location>
        <begin position="40"/>
        <end position="288"/>
    </location>
</feature>
<evidence type="ECO:0000256" key="5">
    <source>
        <dbReference type="ARBA" id="ARBA00023040"/>
    </source>
</evidence>
<keyword evidence="7 9" id="KW-0675">Receptor</keyword>
<feature type="transmembrane region" description="Helical" evidence="10">
    <location>
        <begin position="196"/>
        <end position="219"/>
    </location>
</feature>
<comment type="subcellular location">
    <subcellularLocation>
        <location evidence="10">Cell membrane</location>
        <topology evidence="10">Multi-pass membrane protein</topology>
    </subcellularLocation>
    <subcellularLocation>
        <location evidence="2">Membrane</location>
        <topology evidence="2">Multi-pass membrane protein</topology>
    </subcellularLocation>
</comment>
<dbReference type="FunFam" id="1.20.1070.10:FF:000003">
    <property type="entry name" value="Olfactory receptor"/>
    <property type="match status" value="1"/>
</dbReference>
<evidence type="ECO:0000256" key="3">
    <source>
        <dbReference type="ARBA" id="ARBA00022692"/>
    </source>
</evidence>
<feature type="transmembrane region" description="Helical" evidence="10">
    <location>
        <begin position="24"/>
        <end position="46"/>
    </location>
</feature>
<keyword evidence="10" id="KW-0552">Olfaction</keyword>
<dbReference type="Gene3D" id="1.20.1070.10">
    <property type="entry name" value="Rhodopsin 7-helix transmembrane proteins"/>
    <property type="match status" value="1"/>
</dbReference>
<dbReference type="AlphaFoldDB" id="A0A8C8S121"/>
<feature type="transmembrane region" description="Helical" evidence="10">
    <location>
        <begin position="139"/>
        <end position="157"/>
    </location>
</feature>
<evidence type="ECO:0000256" key="2">
    <source>
        <dbReference type="ARBA" id="ARBA00004141"/>
    </source>
</evidence>
<evidence type="ECO:0000256" key="9">
    <source>
        <dbReference type="RuleBase" id="RU000688"/>
    </source>
</evidence>
<dbReference type="PANTHER" id="PTHR48018">
    <property type="entry name" value="OLFACTORY RECEPTOR"/>
    <property type="match status" value="1"/>
</dbReference>
<dbReference type="CDD" id="cd15419">
    <property type="entry name" value="7tmA_OR9K2-like"/>
    <property type="match status" value="1"/>
</dbReference>
<dbReference type="PROSITE" id="PS00237">
    <property type="entry name" value="G_PROTEIN_RECEP_F1_1"/>
    <property type="match status" value="1"/>
</dbReference>
<dbReference type="PROSITE" id="PS50262">
    <property type="entry name" value="G_PROTEIN_RECEP_F1_2"/>
    <property type="match status" value="1"/>
</dbReference>
<evidence type="ECO:0000256" key="8">
    <source>
        <dbReference type="ARBA" id="ARBA00023224"/>
    </source>
</evidence>
<evidence type="ECO:0000313" key="13">
    <source>
        <dbReference type="Proteomes" id="UP000694393"/>
    </source>
</evidence>
<dbReference type="GO" id="GO:0005886">
    <property type="term" value="C:plasma membrane"/>
    <property type="evidence" value="ECO:0007669"/>
    <property type="project" value="UniProtKB-SubCell"/>
</dbReference>
<keyword evidence="4 10" id="KW-1133">Transmembrane helix</keyword>
<evidence type="ECO:0000256" key="7">
    <source>
        <dbReference type="ARBA" id="ARBA00023170"/>
    </source>
</evidence>
<comment type="similarity">
    <text evidence="9">Belongs to the G-protein coupled receptor 1 family.</text>
</comment>
<dbReference type="PRINTS" id="PR00237">
    <property type="entry name" value="GPCRRHODOPSN"/>
</dbReference>
<comment type="function">
    <text evidence="1">Odorant receptor.</text>
</comment>
<dbReference type="Ensembl" id="ENSPCET00000014190.1">
    <property type="protein sequence ID" value="ENSPCEP00000013685.1"/>
    <property type="gene ID" value="ENSPCEG00000010867.1"/>
</dbReference>